<proteinExistence type="predicted"/>
<feature type="transmembrane region" description="Helical" evidence="1">
    <location>
        <begin position="58"/>
        <end position="79"/>
    </location>
</feature>
<keyword evidence="1" id="KW-0812">Transmembrane</keyword>
<comment type="caution">
    <text evidence="3">The sequence shown here is derived from an EMBL/GenBank/DDBJ whole genome shotgun (WGS) entry which is preliminary data.</text>
</comment>
<name>A0AAE1L191_PETCI</name>
<accession>A0AAE1L191</accession>
<keyword evidence="4" id="KW-1185">Reference proteome</keyword>
<reference evidence="3" key="1">
    <citation type="submission" date="2023-10" db="EMBL/GenBank/DDBJ databases">
        <title>Genome assemblies of two species of porcelain crab, Petrolisthes cinctipes and Petrolisthes manimaculis (Anomura: Porcellanidae).</title>
        <authorList>
            <person name="Angst P."/>
        </authorList>
    </citation>
    <scope>NUCLEOTIDE SEQUENCE</scope>
    <source>
        <strain evidence="3">PB745_01</strain>
        <tissue evidence="3">Gill</tissue>
    </source>
</reference>
<protein>
    <recommendedName>
        <fullName evidence="2">PiggyBac transposable element-derived protein domain-containing protein</fullName>
    </recommendedName>
</protein>
<dbReference type="EMBL" id="JAWQEG010000347">
    <property type="protein sequence ID" value="KAK3891412.1"/>
    <property type="molecule type" value="Genomic_DNA"/>
</dbReference>
<dbReference type="PANTHER" id="PTHR46599:SF3">
    <property type="entry name" value="PIGGYBAC TRANSPOSABLE ELEMENT-DERIVED PROTEIN 4"/>
    <property type="match status" value="1"/>
</dbReference>
<evidence type="ECO:0000313" key="3">
    <source>
        <dbReference type="EMBL" id="KAK3891412.1"/>
    </source>
</evidence>
<dbReference type="PANTHER" id="PTHR46599">
    <property type="entry name" value="PIGGYBAC TRANSPOSABLE ELEMENT-DERIVED PROTEIN 4"/>
    <property type="match status" value="1"/>
</dbReference>
<keyword evidence="1" id="KW-0472">Membrane</keyword>
<evidence type="ECO:0000259" key="2">
    <source>
        <dbReference type="Pfam" id="PF13843"/>
    </source>
</evidence>
<dbReference type="Pfam" id="PF13843">
    <property type="entry name" value="DDE_Tnp_1_7"/>
    <property type="match status" value="1"/>
</dbReference>
<evidence type="ECO:0000256" key="1">
    <source>
        <dbReference type="SAM" id="Phobius"/>
    </source>
</evidence>
<feature type="domain" description="PiggyBac transposable element-derived protein" evidence="2">
    <location>
        <begin position="21"/>
        <end position="173"/>
    </location>
</feature>
<dbReference type="Proteomes" id="UP001286313">
    <property type="component" value="Unassembled WGS sequence"/>
</dbReference>
<dbReference type="InterPro" id="IPR029526">
    <property type="entry name" value="PGBD"/>
</dbReference>
<organism evidence="3 4">
    <name type="scientific">Petrolisthes cinctipes</name>
    <name type="common">Flat porcelain crab</name>
    <dbReference type="NCBI Taxonomy" id="88211"/>
    <lineage>
        <taxon>Eukaryota</taxon>
        <taxon>Metazoa</taxon>
        <taxon>Ecdysozoa</taxon>
        <taxon>Arthropoda</taxon>
        <taxon>Crustacea</taxon>
        <taxon>Multicrustacea</taxon>
        <taxon>Malacostraca</taxon>
        <taxon>Eumalacostraca</taxon>
        <taxon>Eucarida</taxon>
        <taxon>Decapoda</taxon>
        <taxon>Pleocyemata</taxon>
        <taxon>Anomura</taxon>
        <taxon>Galatheoidea</taxon>
        <taxon>Porcellanidae</taxon>
        <taxon>Petrolisthes</taxon>
    </lineage>
</organism>
<keyword evidence="1" id="KW-1133">Transmembrane helix</keyword>
<sequence length="184" mass="20625">MLSVSSKKNVRLSDTNQDMITGVYDNENSARVDSPRTPPQPSGCLSVKQYIPSKRLRFGINIFVLCAIETGYILDYVIYSASDFDVNKSNPLGFSGSVVKVLMNRYLCENHVLYTDNCYTSPALTMYLKDHGVGTVGTVRTYRKHYPQFPASQCGDVGDQVAQQDDHQHTHYRAQGLLAGFWEV</sequence>
<gene>
    <name evidence="3" type="ORF">Pcinc_004711</name>
</gene>
<dbReference type="AlphaFoldDB" id="A0AAE1L191"/>
<evidence type="ECO:0000313" key="4">
    <source>
        <dbReference type="Proteomes" id="UP001286313"/>
    </source>
</evidence>